<evidence type="ECO:0000256" key="6">
    <source>
        <dbReference type="ARBA" id="ARBA00023136"/>
    </source>
</evidence>
<keyword evidence="4 8" id="KW-0812">Transmembrane</keyword>
<name>A0A162XDR5_9FLAO</name>
<dbReference type="InterPro" id="IPR012910">
    <property type="entry name" value="Plug_dom"/>
</dbReference>
<dbReference type="NCBIfam" id="TIGR04057">
    <property type="entry name" value="SusC_RagA_signa"/>
    <property type="match status" value="1"/>
</dbReference>
<dbReference type="Pfam" id="PF13715">
    <property type="entry name" value="CarbopepD_reg_2"/>
    <property type="match status" value="1"/>
</dbReference>
<dbReference type="OrthoDB" id="9768177at2"/>
<proteinExistence type="inferred from homology"/>
<dbReference type="EMBL" id="LQRT01000046">
    <property type="protein sequence ID" value="KZS38572.1"/>
    <property type="molecule type" value="Genomic_DNA"/>
</dbReference>
<keyword evidence="12" id="KW-1185">Reference proteome</keyword>
<gene>
    <name evidence="11" type="ORF">AWE51_13300</name>
</gene>
<organism evidence="11 12">
    <name type="scientific">Aquimarina aggregata</name>
    <dbReference type="NCBI Taxonomy" id="1642818"/>
    <lineage>
        <taxon>Bacteria</taxon>
        <taxon>Pseudomonadati</taxon>
        <taxon>Bacteroidota</taxon>
        <taxon>Flavobacteriia</taxon>
        <taxon>Flavobacteriales</taxon>
        <taxon>Flavobacteriaceae</taxon>
        <taxon>Aquimarina</taxon>
    </lineage>
</organism>
<evidence type="ECO:0000313" key="12">
    <source>
        <dbReference type="Proteomes" id="UP000076715"/>
    </source>
</evidence>
<dbReference type="InterPro" id="IPR039426">
    <property type="entry name" value="TonB-dep_rcpt-like"/>
</dbReference>
<evidence type="ECO:0000256" key="5">
    <source>
        <dbReference type="ARBA" id="ARBA00022729"/>
    </source>
</evidence>
<evidence type="ECO:0000256" key="7">
    <source>
        <dbReference type="ARBA" id="ARBA00023237"/>
    </source>
</evidence>
<feature type="chain" id="PRO_5007840788" evidence="9">
    <location>
        <begin position="23"/>
        <end position="1050"/>
    </location>
</feature>
<dbReference type="SUPFAM" id="SSF56935">
    <property type="entry name" value="Porins"/>
    <property type="match status" value="1"/>
</dbReference>
<keyword evidence="5 9" id="KW-0732">Signal</keyword>
<dbReference type="GO" id="GO:0044718">
    <property type="term" value="P:siderophore transmembrane transport"/>
    <property type="evidence" value="ECO:0007669"/>
    <property type="project" value="TreeGrafter"/>
</dbReference>
<dbReference type="GO" id="GO:0009279">
    <property type="term" value="C:cell outer membrane"/>
    <property type="evidence" value="ECO:0007669"/>
    <property type="project" value="UniProtKB-SubCell"/>
</dbReference>
<keyword evidence="2 8" id="KW-0813">Transport</keyword>
<feature type="domain" description="TonB-dependent receptor plug" evidence="10">
    <location>
        <begin position="119"/>
        <end position="241"/>
    </location>
</feature>
<dbReference type="AlphaFoldDB" id="A0A162XDR5"/>
<comment type="subcellular location">
    <subcellularLocation>
        <location evidence="1 8">Cell outer membrane</location>
        <topology evidence="1 8">Multi-pass membrane protein</topology>
    </subcellularLocation>
</comment>
<feature type="signal peptide" evidence="9">
    <location>
        <begin position="1"/>
        <end position="22"/>
    </location>
</feature>
<dbReference type="Gene3D" id="2.60.40.1120">
    <property type="entry name" value="Carboxypeptidase-like, regulatory domain"/>
    <property type="match status" value="1"/>
</dbReference>
<dbReference type="InterPro" id="IPR008969">
    <property type="entry name" value="CarboxyPept-like_regulatory"/>
</dbReference>
<evidence type="ECO:0000256" key="3">
    <source>
        <dbReference type="ARBA" id="ARBA00022452"/>
    </source>
</evidence>
<evidence type="ECO:0000256" key="2">
    <source>
        <dbReference type="ARBA" id="ARBA00022448"/>
    </source>
</evidence>
<evidence type="ECO:0000256" key="8">
    <source>
        <dbReference type="PROSITE-ProRule" id="PRU01360"/>
    </source>
</evidence>
<dbReference type="NCBIfam" id="TIGR04056">
    <property type="entry name" value="OMP_RagA_SusC"/>
    <property type="match status" value="1"/>
</dbReference>
<dbReference type="InterPro" id="IPR023997">
    <property type="entry name" value="TonB-dep_OMP_SusC/RagA_CS"/>
</dbReference>
<evidence type="ECO:0000256" key="4">
    <source>
        <dbReference type="ARBA" id="ARBA00022692"/>
    </source>
</evidence>
<evidence type="ECO:0000256" key="9">
    <source>
        <dbReference type="SAM" id="SignalP"/>
    </source>
</evidence>
<evidence type="ECO:0000259" key="10">
    <source>
        <dbReference type="Pfam" id="PF07715"/>
    </source>
</evidence>
<evidence type="ECO:0000256" key="1">
    <source>
        <dbReference type="ARBA" id="ARBA00004571"/>
    </source>
</evidence>
<dbReference type="PROSITE" id="PS52016">
    <property type="entry name" value="TONB_DEPENDENT_REC_3"/>
    <property type="match status" value="1"/>
</dbReference>
<keyword evidence="3 8" id="KW-1134">Transmembrane beta strand</keyword>
<protein>
    <submittedName>
        <fullName evidence="11">SusC/RagA family TonB-linked outer membrane protein</fullName>
    </submittedName>
</protein>
<dbReference type="PANTHER" id="PTHR30069">
    <property type="entry name" value="TONB-DEPENDENT OUTER MEMBRANE RECEPTOR"/>
    <property type="match status" value="1"/>
</dbReference>
<dbReference type="Gene3D" id="2.40.170.20">
    <property type="entry name" value="TonB-dependent receptor, beta-barrel domain"/>
    <property type="match status" value="1"/>
</dbReference>
<dbReference type="RefSeq" id="WP_066317957.1">
    <property type="nucleotide sequence ID" value="NZ_LQRT01000046.1"/>
</dbReference>
<accession>A0A162XDR5</accession>
<dbReference type="STRING" id="1642818.AWE51_13300"/>
<keyword evidence="7 8" id="KW-0998">Cell outer membrane</keyword>
<keyword evidence="6 8" id="KW-0472">Membrane</keyword>
<dbReference type="PANTHER" id="PTHR30069:SF29">
    <property type="entry name" value="HEMOGLOBIN AND HEMOGLOBIN-HAPTOGLOBIN-BINDING PROTEIN 1-RELATED"/>
    <property type="match status" value="1"/>
</dbReference>
<evidence type="ECO:0000313" key="11">
    <source>
        <dbReference type="EMBL" id="KZS38572.1"/>
    </source>
</evidence>
<dbReference type="SUPFAM" id="SSF49464">
    <property type="entry name" value="Carboxypeptidase regulatory domain-like"/>
    <property type="match status" value="1"/>
</dbReference>
<reference evidence="11 12" key="1">
    <citation type="submission" date="2016-01" db="EMBL/GenBank/DDBJ databases">
        <title>The draft genome sequence of Aquimarina sp. RZW4-3-2.</title>
        <authorList>
            <person name="Wang Y."/>
        </authorList>
    </citation>
    <scope>NUCLEOTIDE SEQUENCE [LARGE SCALE GENOMIC DNA]</scope>
    <source>
        <strain evidence="11 12">RZW4-3-2</strain>
    </source>
</reference>
<dbReference type="Pfam" id="PF07715">
    <property type="entry name" value="Plug"/>
    <property type="match status" value="1"/>
</dbReference>
<comment type="caution">
    <text evidence="11">The sequence shown here is derived from an EMBL/GenBank/DDBJ whole genome shotgun (WGS) entry which is preliminary data.</text>
</comment>
<comment type="similarity">
    <text evidence="8">Belongs to the TonB-dependent receptor family.</text>
</comment>
<dbReference type="InterPro" id="IPR023996">
    <property type="entry name" value="TonB-dep_OMP_SusC/RagA"/>
</dbReference>
<dbReference type="GO" id="GO:0015344">
    <property type="term" value="F:siderophore uptake transmembrane transporter activity"/>
    <property type="evidence" value="ECO:0007669"/>
    <property type="project" value="TreeGrafter"/>
</dbReference>
<dbReference type="InterPro" id="IPR037066">
    <property type="entry name" value="Plug_dom_sf"/>
</dbReference>
<dbReference type="Proteomes" id="UP000076715">
    <property type="component" value="Unassembled WGS sequence"/>
</dbReference>
<sequence length="1050" mass="113084">MCNKLLVFLVFVSFVGFQTIKAQDSTVSGTITDEKVGRPIPGVNVIVKGTSIGVLSDFEGNYSVNLPKPDAILIFSSLGFATKEIPVNGQTRIDVSLSESEEQLDEVIVTALNIRKEQKTLGYSVTQLEGESISEVKSTNAINALQGKIAGVNITQPSTGAAGTSRVIIRGASSLAGRNQPLYVVDGVTIDNTQLGAASEWGGSDLGDGISSINPDDVASVSVLKGGAAGALYGSRASNGVIIITTKNGKNQKGLGVEYSNQINFDQIDTSFRDFQKEYGQGTQGVAPTTQDAALDAAFTSWGARLGSIPSSVQFDGVSRPYVNVGDNLKRFYRTGSSLINTVALSKSGEGYNYRFGISNLDNLDVVPNSEINRKTFSLNSSSTVANKLTLDVSARYIIEKVTNRPRVSDAPGNANFGTALLPANVNVTDLGADTGGARESDGFERRISRSPFLTNPYWASSRFRTFDRRNRIISAATVNYEIFDWLDISARAGIDHNTTRTTIITGYGTAFQIQADGTGGGDILEREVNLTQVDADLLLNINKDITDKFKIDATFGANKNTQRSDRLDLRGSNFIVPFLEIIGNVRNPGASERRLEEIALSGIYGSIGLSYNDYLFLTVTGRNDWFSTLSAVGKDSPNNEFYPSVNGSFVFSDAFEMPSWFTFGKVRAGYSEVAGGAPNPYSLNLPFQIFGQGHQGQPLGQIATGAVPNSAITPFSKEEIEVGFDMRFFNSRLGIDFAYYTNTTKRDIVNVNISNTSGFSNVLSNIGELENKGIELLISATPFQNDNFKWNTSVNIGYNESEVIATDEDNGNLTIGNVRTFAANVSQVVGQPFGVILGTAYLRNNTGQLVYDADGLPVIDPERRVLGEGVPPLTLGFSNTVSYKNFTLNFLIDGKFGGKVYAGTNATAISTGLHKKTLVGREGNFTVTGVTNVTDANPSGDPFTFTHDPTTIQGYYGRISGIAEEVVEDADFIKLRQFSLGYTFPSDILGRTFINSASVSLIGRNLFFISKKADNIDPEAGFNAGNAQGLEYFGLPPIRSYGLSVNVKF</sequence>
<dbReference type="InterPro" id="IPR036942">
    <property type="entry name" value="Beta-barrel_TonB_sf"/>
</dbReference>
<dbReference type="Gene3D" id="2.170.130.10">
    <property type="entry name" value="TonB-dependent receptor, plug domain"/>
    <property type="match status" value="1"/>
</dbReference>